<dbReference type="AlphaFoldDB" id="A5ZNV8"/>
<evidence type="ECO:0000313" key="2">
    <source>
        <dbReference type="Proteomes" id="UP000006002"/>
    </source>
</evidence>
<accession>A5ZNV8</accession>
<protein>
    <submittedName>
        <fullName evidence="1">Uncharacterized protein</fullName>
    </submittedName>
</protein>
<reference evidence="1 2" key="1">
    <citation type="submission" date="2007-03" db="EMBL/GenBank/DDBJ databases">
        <authorList>
            <person name="Fulton L."/>
            <person name="Clifton S."/>
            <person name="Fulton B."/>
            <person name="Xu J."/>
            <person name="Minx P."/>
            <person name="Pepin K.H."/>
            <person name="Johnson M."/>
            <person name="Thiruvilangam P."/>
            <person name="Bhonagiri V."/>
            <person name="Nash W.E."/>
            <person name="Mardis E.R."/>
            <person name="Wilson R.K."/>
        </authorList>
    </citation>
    <scope>NUCLEOTIDE SEQUENCE [LARGE SCALE GENOMIC DNA]</scope>
    <source>
        <strain evidence="1 2">ATCC 29174</strain>
    </source>
</reference>
<sequence>MFISILFRDINRRTDPEKTIHNKALMSLHISTKMKIKLQMIKMNW</sequence>
<reference evidence="1 2" key="2">
    <citation type="submission" date="2007-04" db="EMBL/GenBank/DDBJ databases">
        <title>Draft genome sequence of Ruminococcus obeum (ATCC 29174).</title>
        <authorList>
            <person name="Sudarsanam P."/>
            <person name="Ley R."/>
            <person name="Guruge J."/>
            <person name="Turnbaugh P.J."/>
            <person name="Mahowald M."/>
            <person name="Liep D."/>
            <person name="Gordon J."/>
        </authorList>
    </citation>
    <scope>NUCLEOTIDE SEQUENCE [LARGE SCALE GENOMIC DNA]</scope>
    <source>
        <strain evidence="1 2">ATCC 29174</strain>
    </source>
</reference>
<name>A5ZNV8_9FIRM</name>
<gene>
    <name evidence="1" type="ORF">RUMOBE_00675</name>
</gene>
<dbReference type="HOGENOM" id="CLU_3196733_0_0_9"/>
<dbReference type="Proteomes" id="UP000006002">
    <property type="component" value="Unassembled WGS sequence"/>
</dbReference>
<organism evidence="1 2">
    <name type="scientific">Blautia obeum ATCC 29174</name>
    <dbReference type="NCBI Taxonomy" id="411459"/>
    <lineage>
        <taxon>Bacteria</taxon>
        <taxon>Bacillati</taxon>
        <taxon>Bacillota</taxon>
        <taxon>Clostridia</taxon>
        <taxon>Lachnospirales</taxon>
        <taxon>Lachnospiraceae</taxon>
        <taxon>Blautia</taxon>
    </lineage>
</organism>
<dbReference type="EMBL" id="AAVO02000002">
    <property type="protein sequence ID" value="EDM88554.1"/>
    <property type="molecule type" value="Genomic_DNA"/>
</dbReference>
<evidence type="ECO:0000313" key="1">
    <source>
        <dbReference type="EMBL" id="EDM88554.1"/>
    </source>
</evidence>
<comment type="caution">
    <text evidence="1">The sequence shown here is derived from an EMBL/GenBank/DDBJ whole genome shotgun (WGS) entry which is preliminary data.</text>
</comment>
<proteinExistence type="predicted"/>